<evidence type="ECO:0000259" key="6">
    <source>
        <dbReference type="Pfam" id="PF08546"/>
    </source>
</evidence>
<reference evidence="7" key="2">
    <citation type="submission" date="2020-09" db="EMBL/GenBank/DDBJ databases">
        <authorList>
            <person name="Sun Q."/>
            <person name="Zhou Y."/>
        </authorList>
    </citation>
    <scope>NUCLEOTIDE SEQUENCE</scope>
    <source>
        <strain evidence="7">CGMCC 1.15388</strain>
    </source>
</reference>
<evidence type="ECO:0000256" key="2">
    <source>
        <dbReference type="ARBA" id="ARBA00022857"/>
    </source>
</evidence>
<dbReference type="InterPro" id="IPR003710">
    <property type="entry name" value="ApbA"/>
</dbReference>
<dbReference type="NCBIfam" id="TIGR00745">
    <property type="entry name" value="apbA_panE"/>
    <property type="match status" value="1"/>
</dbReference>
<dbReference type="GO" id="GO:0005737">
    <property type="term" value="C:cytoplasm"/>
    <property type="evidence" value="ECO:0007669"/>
    <property type="project" value="TreeGrafter"/>
</dbReference>
<reference evidence="7" key="1">
    <citation type="journal article" date="2014" name="Int. J. Syst. Evol. Microbiol.">
        <title>Complete genome sequence of Corynebacterium casei LMG S-19264T (=DSM 44701T), isolated from a smear-ripened cheese.</title>
        <authorList>
            <consortium name="US DOE Joint Genome Institute (JGI-PGF)"/>
            <person name="Walter F."/>
            <person name="Albersmeier A."/>
            <person name="Kalinowski J."/>
            <person name="Ruckert C."/>
        </authorList>
    </citation>
    <scope>NUCLEOTIDE SEQUENCE</scope>
    <source>
        <strain evidence="7">CGMCC 1.15388</strain>
    </source>
</reference>
<dbReference type="EMBL" id="BMIS01000008">
    <property type="protein sequence ID" value="GGE72258.1"/>
    <property type="molecule type" value="Genomic_DNA"/>
</dbReference>
<sequence length="320" mass="33505">MRILIYGAGAMGLYLSARLSQAGHSVSLKARGAPLERAESGVPITVTNGDESQQISGVKVIAELDPDSETYDLAVITTKAWQVAEAAAETAPVLGEEGRLLTIQNGVDAPAQAAQHVPADRVLAGTAVVITERTGPLAVALTGAEAHLVLGPWEPSADQSDAGVYAQQLTTALRRAGILAQRNEDILTAVWKKLALVASYGGVGALSGAPVGITRAVPQTKALVRNAMLEVFNVGNTRGATLQEQDLEDLMGTYTQKFGESTTASLQRDLAAGRPSELREQIGAVVAHARELGVDVPIFETIYASQLPRELQARAAVAQS</sequence>
<organism evidence="7 8">
    <name type="scientific">Nesterenkonia cremea</name>
    <dbReference type="NCBI Taxonomy" id="1882340"/>
    <lineage>
        <taxon>Bacteria</taxon>
        <taxon>Bacillati</taxon>
        <taxon>Actinomycetota</taxon>
        <taxon>Actinomycetes</taxon>
        <taxon>Micrococcales</taxon>
        <taxon>Micrococcaceae</taxon>
        <taxon>Nesterenkonia</taxon>
    </lineage>
</organism>
<dbReference type="PANTHER" id="PTHR21708:SF26">
    <property type="entry name" value="2-DEHYDROPANTOATE 2-REDUCTASE"/>
    <property type="match status" value="1"/>
</dbReference>
<keyword evidence="8" id="KW-1185">Reference proteome</keyword>
<evidence type="ECO:0000313" key="8">
    <source>
        <dbReference type="Proteomes" id="UP000633136"/>
    </source>
</evidence>
<dbReference type="Pfam" id="PF02558">
    <property type="entry name" value="ApbA"/>
    <property type="match status" value="1"/>
</dbReference>
<evidence type="ECO:0000259" key="5">
    <source>
        <dbReference type="Pfam" id="PF02558"/>
    </source>
</evidence>
<dbReference type="InterPro" id="IPR013332">
    <property type="entry name" value="KPR_N"/>
</dbReference>
<gene>
    <name evidence="7" type="ORF">GCM10011401_19050</name>
</gene>
<evidence type="ECO:0000313" key="7">
    <source>
        <dbReference type="EMBL" id="GGE72258.1"/>
    </source>
</evidence>
<dbReference type="SUPFAM" id="SSF48179">
    <property type="entry name" value="6-phosphogluconate dehydrogenase C-terminal domain-like"/>
    <property type="match status" value="1"/>
</dbReference>
<comment type="pathway">
    <text evidence="4">Cofactor biosynthesis; (R)-pantothenate biosynthesis; (R)-pantoate from 3-methyl-2-oxobutanoate: step 2/2.</text>
</comment>
<dbReference type="Pfam" id="PF08546">
    <property type="entry name" value="ApbA_C"/>
    <property type="match status" value="1"/>
</dbReference>
<accession>A0A917AUU9</accession>
<dbReference type="PANTHER" id="PTHR21708">
    <property type="entry name" value="PROBABLE 2-DEHYDROPANTOATE 2-REDUCTASE"/>
    <property type="match status" value="1"/>
</dbReference>
<comment type="similarity">
    <text evidence="1 4">Belongs to the ketopantoate reductase family.</text>
</comment>
<proteinExistence type="inferred from homology"/>
<dbReference type="SUPFAM" id="SSF51735">
    <property type="entry name" value="NAD(P)-binding Rossmann-fold domains"/>
    <property type="match status" value="1"/>
</dbReference>
<comment type="caution">
    <text evidence="7">The sequence shown here is derived from an EMBL/GenBank/DDBJ whole genome shotgun (WGS) entry which is preliminary data.</text>
</comment>
<feature type="domain" description="Ketopantoate reductase N-terminal" evidence="5">
    <location>
        <begin position="3"/>
        <end position="154"/>
    </location>
</feature>
<keyword evidence="4" id="KW-0566">Pantothenate biosynthesis</keyword>
<dbReference type="Gene3D" id="1.10.1040.10">
    <property type="entry name" value="N-(1-d-carboxylethyl)-l-norvaline Dehydrogenase, domain 2"/>
    <property type="match status" value="1"/>
</dbReference>
<evidence type="ECO:0000256" key="1">
    <source>
        <dbReference type="ARBA" id="ARBA00007870"/>
    </source>
</evidence>
<protein>
    <recommendedName>
        <fullName evidence="4">2-dehydropantoate 2-reductase</fullName>
        <ecNumber evidence="4">1.1.1.169</ecNumber>
    </recommendedName>
    <alternativeName>
        <fullName evidence="4">Ketopantoate reductase</fullName>
    </alternativeName>
</protein>
<dbReference type="InterPro" id="IPR013328">
    <property type="entry name" value="6PGD_dom2"/>
</dbReference>
<comment type="catalytic activity">
    <reaction evidence="4">
        <text>(R)-pantoate + NADP(+) = 2-dehydropantoate + NADPH + H(+)</text>
        <dbReference type="Rhea" id="RHEA:16233"/>
        <dbReference type="ChEBI" id="CHEBI:11561"/>
        <dbReference type="ChEBI" id="CHEBI:15378"/>
        <dbReference type="ChEBI" id="CHEBI:15980"/>
        <dbReference type="ChEBI" id="CHEBI:57783"/>
        <dbReference type="ChEBI" id="CHEBI:58349"/>
        <dbReference type="EC" id="1.1.1.169"/>
    </reaction>
</comment>
<evidence type="ECO:0000256" key="4">
    <source>
        <dbReference type="RuleBase" id="RU362068"/>
    </source>
</evidence>
<dbReference type="GO" id="GO:0008677">
    <property type="term" value="F:2-dehydropantoate 2-reductase activity"/>
    <property type="evidence" value="ECO:0007669"/>
    <property type="project" value="UniProtKB-EC"/>
</dbReference>
<dbReference type="EC" id="1.1.1.169" evidence="4"/>
<dbReference type="InterPro" id="IPR051402">
    <property type="entry name" value="KPR-Related"/>
</dbReference>
<comment type="function">
    <text evidence="4">Catalyzes the NADPH-dependent reduction of ketopantoate into pantoic acid.</text>
</comment>
<dbReference type="InterPro" id="IPR008927">
    <property type="entry name" value="6-PGluconate_DH-like_C_sf"/>
</dbReference>
<dbReference type="AlphaFoldDB" id="A0A917AUU9"/>
<name>A0A917AUU9_9MICC</name>
<evidence type="ECO:0000256" key="3">
    <source>
        <dbReference type="ARBA" id="ARBA00023002"/>
    </source>
</evidence>
<dbReference type="RefSeq" id="WP_188685096.1">
    <property type="nucleotide sequence ID" value="NZ_BMIS01000008.1"/>
</dbReference>
<feature type="domain" description="Ketopantoate reductase C-terminal" evidence="6">
    <location>
        <begin position="185"/>
        <end position="304"/>
    </location>
</feature>
<keyword evidence="3 4" id="KW-0560">Oxidoreductase</keyword>
<dbReference type="Proteomes" id="UP000633136">
    <property type="component" value="Unassembled WGS sequence"/>
</dbReference>
<dbReference type="InterPro" id="IPR013752">
    <property type="entry name" value="KPA_reductase"/>
</dbReference>
<dbReference type="InterPro" id="IPR036291">
    <property type="entry name" value="NAD(P)-bd_dom_sf"/>
</dbReference>
<dbReference type="GO" id="GO:0015940">
    <property type="term" value="P:pantothenate biosynthetic process"/>
    <property type="evidence" value="ECO:0007669"/>
    <property type="project" value="UniProtKB-KW"/>
</dbReference>
<keyword evidence="2 4" id="KW-0521">NADP</keyword>
<dbReference type="Gene3D" id="3.40.50.720">
    <property type="entry name" value="NAD(P)-binding Rossmann-like Domain"/>
    <property type="match status" value="1"/>
</dbReference>